<gene>
    <name evidence="2" type="ORF">F5878DRAFT_639100</name>
</gene>
<organism evidence="2 3">
    <name type="scientific">Lentinula raphanica</name>
    <dbReference type="NCBI Taxonomy" id="153919"/>
    <lineage>
        <taxon>Eukaryota</taxon>
        <taxon>Fungi</taxon>
        <taxon>Dikarya</taxon>
        <taxon>Basidiomycota</taxon>
        <taxon>Agaricomycotina</taxon>
        <taxon>Agaricomycetes</taxon>
        <taxon>Agaricomycetidae</taxon>
        <taxon>Agaricales</taxon>
        <taxon>Marasmiineae</taxon>
        <taxon>Omphalotaceae</taxon>
        <taxon>Lentinula</taxon>
    </lineage>
</organism>
<evidence type="ECO:0000313" key="2">
    <source>
        <dbReference type="EMBL" id="KAJ3842090.1"/>
    </source>
</evidence>
<dbReference type="EMBL" id="MU806017">
    <property type="protein sequence ID" value="KAJ3842090.1"/>
    <property type="molecule type" value="Genomic_DNA"/>
</dbReference>
<dbReference type="AlphaFoldDB" id="A0AA38PFQ0"/>
<feature type="region of interest" description="Disordered" evidence="1">
    <location>
        <begin position="63"/>
        <end position="90"/>
    </location>
</feature>
<reference evidence="2" key="1">
    <citation type="submission" date="2022-08" db="EMBL/GenBank/DDBJ databases">
        <authorList>
            <consortium name="DOE Joint Genome Institute"/>
            <person name="Min B."/>
            <person name="Riley R."/>
            <person name="Sierra-Patev S."/>
            <person name="Naranjo-Ortiz M."/>
            <person name="Looney B."/>
            <person name="Konkel Z."/>
            <person name="Slot J.C."/>
            <person name="Sakamoto Y."/>
            <person name="Steenwyk J.L."/>
            <person name="Rokas A."/>
            <person name="Carro J."/>
            <person name="Camarero S."/>
            <person name="Ferreira P."/>
            <person name="Molpeceres G."/>
            <person name="Ruiz-Duenas F.J."/>
            <person name="Serrano A."/>
            <person name="Henrissat B."/>
            <person name="Drula E."/>
            <person name="Hughes K.W."/>
            <person name="Mata J.L."/>
            <person name="Ishikawa N.K."/>
            <person name="Vargas-Isla R."/>
            <person name="Ushijima S."/>
            <person name="Smith C.A."/>
            <person name="Ahrendt S."/>
            <person name="Andreopoulos W."/>
            <person name="He G."/>
            <person name="Labutti K."/>
            <person name="Lipzen A."/>
            <person name="Ng V."/>
            <person name="Sandor L."/>
            <person name="Barry K."/>
            <person name="Martinez A.T."/>
            <person name="Xiao Y."/>
            <person name="Gibbons J.G."/>
            <person name="Terashima K."/>
            <person name="Hibbett D.S."/>
            <person name="Grigoriev I.V."/>
        </authorList>
    </citation>
    <scope>NUCLEOTIDE SEQUENCE</scope>
    <source>
        <strain evidence="2">TFB9207</strain>
    </source>
</reference>
<protein>
    <submittedName>
        <fullName evidence="2">Uncharacterized protein</fullName>
    </submittedName>
</protein>
<name>A0AA38PFQ0_9AGAR</name>
<sequence>MFRKTDLSDSLPFDLSHLPLHVAPLISPVNCCPPINPISSVKPNRNSSEPGVWEELEQKAEAGWNKWNKGHRGAREEEKPRRSLSTPKSMTVSLTIPHTRRPSNSPTKSFFTPRNALAYVESSFENNVEEPSPDSLTRSSRSAIVVSIPARPPTPRYPLRLDSLGVCAISGARLRFNGIGMSRRRGIWSRIAMSDER</sequence>
<evidence type="ECO:0000313" key="3">
    <source>
        <dbReference type="Proteomes" id="UP001163846"/>
    </source>
</evidence>
<dbReference type="Proteomes" id="UP001163846">
    <property type="component" value="Unassembled WGS sequence"/>
</dbReference>
<accession>A0AA38PFQ0</accession>
<keyword evidence="3" id="KW-1185">Reference proteome</keyword>
<proteinExistence type="predicted"/>
<comment type="caution">
    <text evidence="2">The sequence shown here is derived from an EMBL/GenBank/DDBJ whole genome shotgun (WGS) entry which is preliminary data.</text>
</comment>
<evidence type="ECO:0000256" key="1">
    <source>
        <dbReference type="SAM" id="MobiDB-lite"/>
    </source>
</evidence>